<comment type="caution">
    <text evidence="1">The sequence shown here is derived from an EMBL/GenBank/DDBJ whole genome shotgun (WGS) entry which is preliminary data.</text>
</comment>
<name>A0ABW0NU23_9MICO</name>
<accession>A0ABW0NU23</accession>
<organism evidence="1 2">
    <name type="scientific">Lysinimonas soli</name>
    <dbReference type="NCBI Taxonomy" id="1074233"/>
    <lineage>
        <taxon>Bacteria</taxon>
        <taxon>Bacillati</taxon>
        <taxon>Actinomycetota</taxon>
        <taxon>Actinomycetes</taxon>
        <taxon>Micrococcales</taxon>
        <taxon>Microbacteriaceae</taxon>
        <taxon>Lysinimonas</taxon>
    </lineage>
</organism>
<dbReference type="Pfam" id="PF13376">
    <property type="entry name" value="OmdA"/>
    <property type="match status" value="1"/>
</dbReference>
<dbReference type="Proteomes" id="UP001596039">
    <property type="component" value="Unassembled WGS sequence"/>
</dbReference>
<reference evidence="2" key="1">
    <citation type="journal article" date="2019" name="Int. J. Syst. Evol. Microbiol.">
        <title>The Global Catalogue of Microorganisms (GCM) 10K type strain sequencing project: providing services to taxonomists for standard genome sequencing and annotation.</title>
        <authorList>
            <consortium name="The Broad Institute Genomics Platform"/>
            <consortium name="The Broad Institute Genome Sequencing Center for Infectious Disease"/>
            <person name="Wu L."/>
            <person name="Ma J."/>
        </authorList>
    </citation>
    <scope>NUCLEOTIDE SEQUENCE [LARGE SCALE GENOMIC DNA]</scope>
    <source>
        <strain evidence="2">CGMCC 4.6997</strain>
    </source>
</reference>
<gene>
    <name evidence="1" type="ORF">ACFPJ4_12415</name>
</gene>
<keyword evidence="2" id="KW-1185">Reference proteome</keyword>
<evidence type="ECO:0000313" key="1">
    <source>
        <dbReference type="EMBL" id="MFC5503044.1"/>
    </source>
</evidence>
<sequence length="202" mass="22479">MVAHADKPELFFETADDWERWLDSETADRPDAVRLRLRKTGSSAPGMLHAEALQVALCFGWIDGQAGPVDDDYFTVGFSVRRPRSLWSQRNREYVERLIAEGRMRPAGHREIEHAKADGRWDAAYRQATTAVPADLRAALDANPAAAAVFESLTAQNRFSVIFRIDNVKRATTRAAKIAGFVESLARGETPHPQKKGIPPTP</sequence>
<evidence type="ECO:0000313" key="2">
    <source>
        <dbReference type="Proteomes" id="UP001596039"/>
    </source>
</evidence>
<proteinExistence type="predicted"/>
<dbReference type="RefSeq" id="WP_386740757.1">
    <property type="nucleotide sequence ID" value="NZ_JBHSMG010000003.1"/>
</dbReference>
<dbReference type="EMBL" id="JBHSMG010000003">
    <property type="protein sequence ID" value="MFC5503044.1"/>
    <property type="molecule type" value="Genomic_DNA"/>
</dbReference>
<protein>
    <submittedName>
        <fullName evidence="1">YdeI family protein</fullName>
    </submittedName>
</protein>